<feature type="chain" id="PRO_5040803266" evidence="2">
    <location>
        <begin position="20"/>
        <end position="163"/>
    </location>
</feature>
<dbReference type="Proteomes" id="UP001148786">
    <property type="component" value="Unassembled WGS sequence"/>
</dbReference>
<evidence type="ECO:0000313" key="4">
    <source>
        <dbReference type="Proteomes" id="UP001148786"/>
    </source>
</evidence>
<organism evidence="3 4">
    <name type="scientific">Agrocybe chaxingu</name>
    <dbReference type="NCBI Taxonomy" id="84603"/>
    <lineage>
        <taxon>Eukaryota</taxon>
        <taxon>Fungi</taxon>
        <taxon>Dikarya</taxon>
        <taxon>Basidiomycota</taxon>
        <taxon>Agaricomycotina</taxon>
        <taxon>Agaricomycetes</taxon>
        <taxon>Agaricomycetidae</taxon>
        <taxon>Agaricales</taxon>
        <taxon>Agaricineae</taxon>
        <taxon>Strophariaceae</taxon>
        <taxon>Agrocybe</taxon>
    </lineage>
</organism>
<dbReference type="EMBL" id="JANKHO010000569">
    <property type="protein sequence ID" value="KAJ3508355.1"/>
    <property type="molecule type" value="Genomic_DNA"/>
</dbReference>
<feature type="signal peptide" evidence="2">
    <location>
        <begin position="1"/>
        <end position="19"/>
    </location>
</feature>
<comment type="caution">
    <text evidence="3">The sequence shown here is derived from an EMBL/GenBank/DDBJ whole genome shotgun (WGS) entry which is preliminary data.</text>
</comment>
<dbReference type="AlphaFoldDB" id="A0A9W8K037"/>
<evidence type="ECO:0000256" key="1">
    <source>
        <dbReference type="SAM" id="MobiDB-lite"/>
    </source>
</evidence>
<dbReference type="Gene3D" id="3.90.280.10">
    <property type="entry name" value="PEBP-like"/>
    <property type="match status" value="1"/>
</dbReference>
<keyword evidence="2" id="KW-0732">Signal</keyword>
<proteinExistence type="predicted"/>
<dbReference type="InterPro" id="IPR036610">
    <property type="entry name" value="PEBP-like_sf"/>
</dbReference>
<evidence type="ECO:0000313" key="3">
    <source>
        <dbReference type="EMBL" id="KAJ3508355.1"/>
    </source>
</evidence>
<keyword evidence="4" id="KW-1185">Reference proteome</keyword>
<protein>
    <submittedName>
        <fullName evidence="3">Uncharacterized protein</fullName>
    </submittedName>
</protein>
<feature type="region of interest" description="Disordered" evidence="1">
    <location>
        <begin position="105"/>
        <end position="138"/>
    </location>
</feature>
<feature type="compositionally biased region" description="Pro residues" evidence="1">
    <location>
        <begin position="105"/>
        <end position="114"/>
    </location>
</feature>
<evidence type="ECO:0000256" key="2">
    <source>
        <dbReference type="SAM" id="SignalP"/>
    </source>
</evidence>
<dbReference type="OrthoDB" id="2506647at2759"/>
<sequence>MLFRSSIVALFALIGASLAQDASVADVKAAFDTARIPTSLNLAFEPTALLTVSFPQPNGTPVVLTTGARIPRASTAGPPQYRVNGTTTPGPFVIAMVRPRCPDAPIPHLVPDPTLPRRRVEREQRCRPWGAYDDDSSSDGVVPALAFWDRCPSIRVSVVQPIS</sequence>
<accession>A0A9W8K037</accession>
<gene>
    <name evidence="3" type="ORF">NLJ89_g5799</name>
</gene>
<name>A0A9W8K037_9AGAR</name>
<reference evidence="3" key="1">
    <citation type="submission" date="2022-07" db="EMBL/GenBank/DDBJ databases">
        <title>Genome Sequence of Agrocybe chaxingu.</title>
        <authorList>
            <person name="Buettner E."/>
        </authorList>
    </citation>
    <scope>NUCLEOTIDE SEQUENCE</scope>
    <source>
        <strain evidence="3">MP-N11</strain>
    </source>
</reference>